<evidence type="ECO:0000313" key="8">
    <source>
        <dbReference type="EMBL" id="EGG28144.1"/>
    </source>
</evidence>
<dbReference type="GO" id="GO:0005840">
    <property type="term" value="C:ribosome"/>
    <property type="evidence" value="ECO:0007669"/>
    <property type="project" value="UniProtKB-KW"/>
</dbReference>
<feature type="non-terminal residue" evidence="8">
    <location>
        <position position="35"/>
    </location>
</feature>
<evidence type="ECO:0000256" key="4">
    <source>
        <dbReference type="ARBA" id="ARBA00035258"/>
    </source>
</evidence>
<keyword evidence="3" id="KW-0687">Ribonucleoprotein</keyword>
<evidence type="ECO:0000256" key="3">
    <source>
        <dbReference type="ARBA" id="ARBA00023274"/>
    </source>
</evidence>
<name>F3L696_9GAMM</name>
<dbReference type="EMBL" id="AEIG01000172">
    <property type="protein sequence ID" value="EGG28144.1"/>
    <property type="molecule type" value="Genomic_DNA"/>
</dbReference>
<dbReference type="Pfam" id="PF00410">
    <property type="entry name" value="Ribosomal_S8"/>
    <property type="match status" value="1"/>
</dbReference>
<dbReference type="AlphaFoldDB" id="F3L696"/>
<evidence type="ECO:0000256" key="1">
    <source>
        <dbReference type="ARBA" id="ARBA00006471"/>
    </source>
</evidence>
<dbReference type="GO" id="GO:0006412">
    <property type="term" value="P:translation"/>
    <property type="evidence" value="ECO:0007669"/>
    <property type="project" value="InterPro"/>
</dbReference>
<feature type="region of interest" description="Disordered" evidence="7">
    <location>
        <begin position="15"/>
        <end position="35"/>
    </location>
</feature>
<comment type="similarity">
    <text evidence="1">Belongs to the universal ribosomal protein uS8 family.</text>
</comment>
<dbReference type="GO" id="GO:0003735">
    <property type="term" value="F:structural constituent of ribosome"/>
    <property type="evidence" value="ECO:0007669"/>
    <property type="project" value="InterPro"/>
</dbReference>
<organism evidence="8 9">
    <name type="scientific">Aequoribacter fuscus</name>
    <dbReference type="NCBI Taxonomy" id="2518989"/>
    <lineage>
        <taxon>Bacteria</taxon>
        <taxon>Pseudomonadati</taxon>
        <taxon>Pseudomonadota</taxon>
        <taxon>Gammaproteobacteria</taxon>
        <taxon>Cellvibrionales</taxon>
        <taxon>Halieaceae</taxon>
        <taxon>Aequoribacter</taxon>
    </lineage>
</organism>
<dbReference type="RefSeq" id="WP_009577410.1">
    <property type="nucleotide sequence ID" value="NZ_AEIG01000172.1"/>
</dbReference>
<evidence type="ECO:0000256" key="2">
    <source>
        <dbReference type="ARBA" id="ARBA00022980"/>
    </source>
</evidence>
<sequence>MSMQDPLADMLTRIRNAQMAGKKSVEMPASKLKAA</sequence>
<reference evidence="8 9" key="1">
    <citation type="journal article" date="2011" name="J. Bacteriol.">
        <title>Genome sequence of strain IMCC3088, a proteorhodopsin-containing marine bacterium belonging to the OM60/NOR5 clade.</title>
        <authorList>
            <person name="Jang Y."/>
            <person name="Oh H.M."/>
            <person name="Kang I."/>
            <person name="Lee K."/>
            <person name="Yang S.J."/>
            <person name="Cho J.C."/>
        </authorList>
    </citation>
    <scope>NUCLEOTIDE SEQUENCE [LARGE SCALE GENOMIC DNA]</scope>
    <source>
        <strain evidence="8 9">IMCC3088</strain>
    </source>
</reference>
<gene>
    <name evidence="8" type="ORF">IMCC3088_944</name>
</gene>
<comment type="caution">
    <text evidence="8">The sequence shown here is derived from an EMBL/GenBank/DDBJ whole genome shotgun (WGS) entry which is preliminary data.</text>
</comment>
<dbReference type="Proteomes" id="UP000005615">
    <property type="component" value="Unassembled WGS sequence"/>
</dbReference>
<proteinExistence type="inferred from homology"/>
<dbReference type="SUPFAM" id="SSF56047">
    <property type="entry name" value="Ribosomal protein S8"/>
    <property type="match status" value="1"/>
</dbReference>
<evidence type="ECO:0000256" key="7">
    <source>
        <dbReference type="SAM" id="MobiDB-lite"/>
    </source>
</evidence>
<evidence type="ECO:0000256" key="5">
    <source>
        <dbReference type="ARBA" id="ARBA00035525"/>
    </source>
</evidence>
<comment type="subunit">
    <text evidence="6">Part of the 30S ribosomal subunit. Contacts proteins S5 and S12.</text>
</comment>
<dbReference type="InterPro" id="IPR000630">
    <property type="entry name" value="Ribosomal_uS8"/>
</dbReference>
<dbReference type="eggNOG" id="COG0096">
    <property type="taxonomic scope" value="Bacteria"/>
</dbReference>
<dbReference type="STRING" id="2518989.IMCC3088_944"/>
<accession>F3L696</accession>
<evidence type="ECO:0000256" key="6">
    <source>
        <dbReference type="ARBA" id="ARBA00046740"/>
    </source>
</evidence>
<evidence type="ECO:0000313" key="9">
    <source>
        <dbReference type="Proteomes" id="UP000005615"/>
    </source>
</evidence>
<protein>
    <recommendedName>
        <fullName evidence="4">Small ribosomal subunit protein uS8</fullName>
    </recommendedName>
    <alternativeName>
        <fullName evidence="5">30S ribosomal protein S8</fullName>
    </alternativeName>
</protein>
<dbReference type="GO" id="GO:1990904">
    <property type="term" value="C:ribonucleoprotein complex"/>
    <property type="evidence" value="ECO:0007669"/>
    <property type="project" value="UniProtKB-KW"/>
</dbReference>
<dbReference type="Gene3D" id="3.30.1370.30">
    <property type="match status" value="1"/>
</dbReference>
<dbReference type="InterPro" id="IPR035987">
    <property type="entry name" value="Ribosomal_uS8_sf"/>
</dbReference>
<keyword evidence="9" id="KW-1185">Reference proteome</keyword>
<keyword evidence="2" id="KW-0689">Ribosomal protein</keyword>